<dbReference type="PATRIC" id="fig|76859.3.peg.2275"/>
<sequence length="70" mass="8100">MFPKELKSKIVEIINKDSKVSHKFMVEKLEVNEKVILRYINEISYIIFIGKREKLTSGSGLKLMSGELEV</sequence>
<reference evidence="1 2" key="1">
    <citation type="submission" date="2015-09" db="EMBL/GenBank/DDBJ databases">
        <authorList>
            <person name="Jackson K.R."/>
            <person name="Lunt B.L."/>
            <person name="Fisher J.N.B."/>
            <person name="Gardner A.V."/>
            <person name="Bailey M.E."/>
            <person name="Deus L.M."/>
            <person name="Earl A.S."/>
            <person name="Gibby P.D."/>
            <person name="Hartmann K.A."/>
            <person name="Liu J.E."/>
            <person name="Manci A.M."/>
            <person name="Nielsen D.A."/>
            <person name="Solomon M.B."/>
            <person name="Breakwell D.P."/>
            <person name="Burnett S.H."/>
            <person name="Grose J.H."/>
        </authorList>
    </citation>
    <scope>NUCLEOTIDE SEQUENCE [LARGE SCALE GENOMIC DNA]</scope>
    <source>
        <strain evidence="1 2">KCOM 1279</strain>
    </source>
</reference>
<dbReference type="AlphaFoldDB" id="A0A0M4SRL6"/>
<dbReference type="RefSeq" id="WP_029597919.1">
    <property type="nucleotide sequence ID" value="NZ_CP012713.1"/>
</dbReference>
<dbReference type="Proteomes" id="UP000063147">
    <property type="component" value="Chromosome"/>
</dbReference>
<proteinExistence type="predicted"/>
<protein>
    <submittedName>
        <fullName evidence="1">Uncharacterized protein</fullName>
    </submittedName>
</protein>
<evidence type="ECO:0000313" key="2">
    <source>
        <dbReference type="Proteomes" id="UP000063147"/>
    </source>
</evidence>
<accession>A0A0M4SRL6</accession>
<gene>
    <name evidence="1" type="ORF">RN98_11260</name>
</gene>
<name>A0A0M4SRL6_9FUSO</name>
<organism evidence="1">
    <name type="scientific">Fusobacterium animalis</name>
    <dbReference type="NCBI Taxonomy" id="76859"/>
    <lineage>
        <taxon>Bacteria</taxon>
        <taxon>Fusobacteriati</taxon>
        <taxon>Fusobacteriota</taxon>
        <taxon>Fusobacteriia</taxon>
        <taxon>Fusobacteriales</taxon>
        <taxon>Fusobacteriaceae</taxon>
        <taxon>Fusobacterium</taxon>
    </lineage>
</organism>
<evidence type="ECO:0000313" key="1">
    <source>
        <dbReference type="EMBL" id="ALF18715.1"/>
    </source>
</evidence>
<dbReference type="GeneID" id="79811108"/>
<dbReference type="EMBL" id="CP012713">
    <property type="protein sequence ID" value="ALF18715.1"/>
    <property type="molecule type" value="Genomic_DNA"/>
</dbReference>